<evidence type="ECO:0008006" key="4">
    <source>
        <dbReference type="Google" id="ProtNLM"/>
    </source>
</evidence>
<accession>F0ZH97</accession>
<dbReference type="GO" id="GO:0005576">
    <property type="term" value="C:extracellular region"/>
    <property type="evidence" value="ECO:0000318"/>
    <property type="project" value="GO_Central"/>
</dbReference>
<dbReference type="VEuPathDB" id="AmoebaDB:DICPUDRAFT_97512"/>
<organism evidence="2 3">
    <name type="scientific">Dictyostelium purpureum</name>
    <name type="common">Slime mold</name>
    <dbReference type="NCBI Taxonomy" id="5786"/>
    <lineage>
        <taxon>Eukaryota</taxon>
        <taxon>Amoebozoa</taxon>
        <taxon>Evosea</taxon>
        <taxon>Eumycetozoa</taxon>
        <taxon>Dictyostelia</taxon>
        <taxon>Dictyosteliales</taxon>
        <taxon>Dictyosteliaceae</taxon>
        <taxon>Dictyostelium</taxon>
    </lineage>
</organism>
<gene>
    <name evidence="2" type="ORF">DICPUDRAFT_97512</name>
</gene>
<feature type="signal peptide" evidence="1">
    <location>
        <begin position="1"/>
        <end position="27"/>
    </location>
</feature>
<dbReference type="eggNOG" id="ENOG502RZ6J">
    <property type="taxonomic scope" value="Eukaryota"/>
</dbReference>
<feature type="chain" id="PRO_5003265116" description="PA14 domain-containing protein" evidence="1">
    <location>
        <begin position="28"/>
        <end position="563"/>
    </location>
</feature>
<proteinExistence type="predicted"/>
<dbReference type="KEGG" id="dpp:DICPUDRAFT_97512"/>
<dbReference type="Proteomes" id="UP000001064">
    <property type="component" value="Unassembled WGS sequence"/>
</dbReference>
<dbReference type="PANTHER" id="PTHR31137">
    <property type="entry name" value="PROTEIN PSIB-RELATED-RELATED"/>
    <property type="match status" value="1"/>
</dbReference>
<dbReference type="InterPro" id="IPR051154">
    <property type="entry name" value="Prespore-cell_inducing_factor"/>
</dbReference>
<dbReference type="RefSeq" id="XP_003286798.1">
    <property type="nucleotide sequence ID" value="XM_003286750.1"/>
</dbReference>
<dbReference type="AlphaFoldDB" id="F0ZH97"/>
<dbReference type="EMBL" id="GL871019">
    <property type="protein sequence ID" value="EGC36699.1"/>
    <property type="molecule type" value="Genomic_DNA"/>
</dbReference>
<keyword evidence="1" id="KW-0732">Signal</keyword>
<evidence type="ECO:0000313" key="3">
    <source>
        <dbReference type="Proteomes" id="UP000001064"/>
    </source>
</evidence>
<reference evidence="3" key="1">
    <citation type="journal article" date="2011" name="Genome Biol.">
        <title>Comparative genomics of the social amoebae Dictyostelium discoideum and Dictyostelium purpureum.</title>
        <authorList>
            <consortium name="US DOE Joint Genome Institute (JGI-PGF)"/>
            <person name="Sucgang R."/>
            <person name="Kuo A."/>
            <person name="Tian X."/>
            <person name="Salerno W."/>
            <person name="Parikh A."/>
            <person name="Feasley C.L."/>
            <person name="Dalin E."/>
            <person name="Tu H."/>
            <person name="Huang E."/>
            <person name="Barry K."/>
            <person name="Lindquist E."/>
            <person name="Shapiro H."/>
            <person name="Bruce D."/>
            <person name="Schmutz J."/>
            <person name="Salamov A."/>
            <person name="Fey P."/>
            <person name="Gaudet P."/>
            <person name="Anjard C."/>
            <person name="Babu M.M."/>
            <person name="Basu S."/>
            <person name="Bushmanova Y."/>
            <person name="van der Wel H."/>
            <person name="Katoh-Kurasawa M."/>
            <person name="Dinh C."/>
            <person name="Coutinho P.M."/>
            <person name="Saito T."/>
            <person name="Elias M."/>
            <person name="Schaap P."/>
            <person name="Kay R.R."/>
            <person name="Henrissat B."/>
            <person name="Eichinger L."/>
            <person name="Rivero F."/>
            <person name="Putnam N.H."/>
            <person name="West C.M."/>
            <person name="Loomis W.F."/>
            <person name="Chisholm R.L."/>
            <person name="Shaulsky G."/>
            <person name="Strassmann J.E."/>
            <person name="Queller D.C."/>
            <person name="Kuspa A."/>
            <person name="Grigoriev I.V."/>
        </authorList>
    </citation>
    <scope>NUCLEOTIDE SEQUENCE [LARGE SCALE GENOMIC DNA]</scope>
    <source>
        <strain evidence="3">QSDP1</strain>
    </source>
</reference>
<name>F0ZH97_DICPU</name>
<protein>
    <recommendedName>
        <fullName evidence="4">PA14 domain-containing protein</fullName>
    </recommendedName>
</protein>
<dbReference type="OrthoDB" id="17079at2759"/>
<keyword evidence="3" id="KW-1185">Reference proteome</keyword>
<dbReference type="PANTHER" id="PTHR31137:SF9">
    <property type="entry name" value="PA14 DOMAIN-CONTAINING PROTEIN"/>
    <property type="match status" value="1"/>
</dbReference>
<dbReference type="InParanoid" id="F0ZH97"/>
<evidence type="ECO:0000313" key="2">
    <source>
        <dbReference type="EMBL" id="EGC36699.1"/>
    </source>
</evidence>
<dbReference type="GeneID" id="10504181"/>
<sequence length="563" mass="62276">MKLCYRRYINFKINLLFLLLFLEFVNSQNDGIQLFYNIQAFHFRYERNPDFDIPLGSLGTSGVVKNNLGPDGYPVYCCGDDSKYTRDGRTLLVNNAETFAEWWKGSINETYCENYGTLLPLVLGEHTQNGGYFYTTPDYIRKEFSGRGFNNYTEFPDYKDQGDVFSFCWKTELDYMFIPGSKNVGTISVIYPGEILLYIDGVLKISRMGVSSVGNQLLTVTGEPNKKYHIDIFGCDRAVNSLWEINVRFFDMITMCDINACGTCGYSVCPETCNPEKSCRILTPKCGSCLDSGPKKCEPEGGNPDKCISYSCVEGTGCVKKTIPGCVCREGETCITEEFCFPAVCENNKCVRKPLNCTAVIGGDCDDSVCIKDHCTCTHHYTLPPLATTTTATALTTTTTTIPTTTTTVPTITTTVTPTTRVSTINPQEITTGRTSTTGIGSTITPFTTHIGHTIHHSITLATISAIATLHSTTYLPVTLSHTIASISTIDIPTTIAYNSITIDSTSLFPTIASSSTTSYLPFLCNDLCCPTGYCCIQLHYGYTCVSPYFERECSIERLNDFY</sequence>
<evidence type="ECO:0000256" key="1">
    <source>
        <dbReference type="SAM" id="SignalP"/>
    </source>
</evidence>